<dbReference type="PANTHER" id="PTHR33577">
    <property type="entry name" value="STERIGMATOCYSTIN BIOSYNTHESIS PEROXIDASE STCC-RELATED"/>
    <property type="match status" value="1"/>
</dbReference>
<gene>
    <name evidence="9" type="ORF">AWRI4233_LOCUS8732</name>
</gene>
<organism evidence="9 10">
    <name type="scientific">Aureobasidium mustum</name>
    <dbReference type="NCBI Taxonomy" id="2773714"/>
    <lineage>
        <taxon>Eukaryota</taxon>
        <taxon>Fungi</taxon>
        <taxon>Dikarya</taxon>
        <taxon>Ascomycota</taxon>
        <taxon>Pezizomycotina</taxon>
        <taxon>Dothideomycetes</taxon>
        <taxon>Dothideomycetidae</taxon>
        <taxon>Dothideales</taxon>
        <taxon>Saccotheciaceae</taxon>
        <taxon>Aureobasidium</taxon>
    </lineage>
</organism>
<keyword evidence="2" id="KW-0575">Peroxidase</keyword>
<feature type="domain" description="Heme haloperoxidase family profile" evidence="8">
    <location>
        <begin position="1"/>
        <end position="196"/>
    </location>
</feature>
<evidence type="ECO:0000256" key="5">
    <source>
        <dbReference type="ARBA" id="ARBA00023002"/>
    </source>
</evidence>
<dbReference type="Gene3D" id="1.10.489.10">
    <property type="entry name" value="Chloroperoxidase-like"/>
    <property type="match status" value="1"/>
</dbReference>
<dbReference type="OrthoDB" id="407298at2759"/>
<keyword evidence="3" id="KW-0349">Heme</keyword>
<evidence type="ECO:0000256" key="2">
    <source>
        <dbReference type="ARBA" id="ARBA00022559"/>
    </source>
</evidence>
<dbReference type="PANTHER" id="PTHR33577:SF16">
    <property type="entry name" value="HEME HALOPEROXIDASE FAMILY PROFILE DOMAIN-CONTAINING PROTEIN"/>
    <property type="match status" value="1"/>
</dbReference>
<keyword evidence="6" id="KW-0408">Iron</keyword>
<evidence type="ECO:0000256" key="3">
    <source>
        <dbReference type="ARBA" id="ARBA00022617"/>
    </source>
</evidence>
<dbReference type="GO" id="GO:0004601">
    <property type="term" value="F:peroxidase activity"/>
    <property type="evidence" value="ECO:0007669"/>
    <property type="project" value="UniProtKB-KW"/>
</dbReference>
<keyword evidence="5" id="KW-0560">Oxidoreductase</keyword>
<keyword evidence="10" id="KW-1185">Reference proteome</keyword>
<evidence type="ECO:0000256" key="6">
    <source>
        <dbReference type="ARBA" id="ARBA00023004"/>
    </source>
</evidence>
<dbReference type="PROSITE" id="PS51405">
    <property type="entry name" value="HEME_HALOPEROXIDASE"/>
    <property type="match status" value="1"/>
</dbReference>
<dbReference type="InterPro" id="IPR036851">
    <property type="entry name" value="Chloroperoxidase-like_sf"/>
</dbReference>
<proteinExistence type="inferred from homology"/>
<reference evidence="9" key="1">
    <citation type="submission" date="2020-06" db="EMBL/GenBank/DDBJ databases">
        <authorList>
            <person name="Onetto C."/>
        </authorList>
    </citation>
    <scope>NUCLEOTIDE SEQUENCE</scope>
</reference>
<comment type="cofactor">
    <cofactor evidence="1">
        <name>heme b</name>
        <dbReference type="ChEBI" id="CHEBI:60344"/>
    </cofactor>
</comment>
<dbReference type="Pfam" id="PF01328">
    <property type="entry name" value="Peroxidase_2"/>
    <property type="match status" value="1"/>
</dbReference>
<accession>A0A9N8K4K6</accession>
<dbReference type="AlphaFoldDB" id="A0A9N8K4K6"/>
<protein>
    <recommendedName>
        <fullName evidence="8">Heme haloperoxidase family profile domain-containing protein</fullName>
    </recommendedName>
</protein>
<evidence type="ECO:0000313" key="10">
    <source>
        <dbReference type="Proteomes" id="UP000714618"/>
    </source>
</evidence>
<evidence type="ECO:0000256" key="1">
    <source>
        <dbReference type="ARBA" id="ARBA00001970"/>
    </source>
</evidence>
<evidence type="ECO:0000259" key="8">
    <source>
        <dbReference type="PROSITE" id="PS51405"/>
    </source>
</evidence>
<evidence type="ECO:0000256" key="4">
    <source>
        <dbReference type="ARBA" id="ARBA00022723"/>
    </source>
</evidence>
<dbReference type="EMBL" id="CAIJEO010000011">
    <property type="protein sequence ID" value="CAD0099907.1"/>
    <property type="molecule type" value="Genomic_DNA"/>
</dbReference>
<keyword evidence="4" id="KW-0479">Metal-binding</keyword>
<comment type="similarity">
    <text evidence="7">Belongs to the chloroperoxidase family.</text>
</comment>
<dbReference type="Proteomes" id="UP000714618">
    <property type="component" value="Unassembled WGS sequence"/>
</dbReference>
<evidence type="ECO:0000256" key="7">
    <source>
        <dbReference type="ARBA" id="ARBA00025795"/>
    </source>
</evidence>
<comment type="caution">
    <text evidence="9">The sequence shown here is derived from an EMBL/GenBank/DDBJ whole genome shotgun (WGS) entry which is preliminary data.</text>
</comment>
<evidence type="ECO:0000313" key="9">
    <source>
        <dbReference type="EMBL" id="CAD0099907.1"/>
    </source>
</evidence>
<name>A0A9N8K4K6_9PEZI</name>
<dbReference type="GO" id="GO:0046872">
    <property type="term" value="F:metal ion binding"/>
    <property type="evidence" value="ECO:0007669"/>
    <property type="project" value="UniProtKB-KW"/>
</dbReference>
<dbReference type="InterPro" id="IPR000028">
    <property type="entry name" value="Chloroperoxidase"/>
</dbReference>
<dbReference type="SUPFAM" id="SSF47571">
    <property type="entry name" value="Cloroperoxidase"/>
    <property type="match status" value="1"/>
</dbReference>
<sequence>MGIDLITVLAVMGTVGVGNPLSLNPGFSIGGKSRKTNNILGNLLGLLGTPRGLDGAHNWIESDSSNTRDDLYVTGDASTMNMTLFMEAYNTSDDFVLTMDDIGARAAKRFQESISTNPNFYYGPYTGMIARNAGYAFTGHIFRRARLTHPQPKDVFASFYAVYEENGRLVYNKGHEQIPANWYRRPIDYGLIELNLDLVAWFLKYPILASIGGNLGTVDSFAGLDLEDITGGVLNATSLLEGNNLVCFVLEIVKTFSPNSLSSLFKTLEIPLKLVTDAVLDPLLSLNCPAFKDMTMDGTDLLSGLLGKYPGAIKAGVAF</sequence>